<sequence>MRTWFVPSSIVPWLIRTRTTHISFFSSSISHSQPPTSISNPTSKPISDSQIYSLSSLFLDNPNTNTSFPKKSRSETGFSASTEPPRCEFTESISQKKSLEQTHVIKVLLSQRNDPDSALNYFKWAEKQRGFARGIVDPFCVLLCILVGSPSHHQIARNMLNRYVLGDSSPSSCVLVDHLVDCLKRFEFDSDSRIFNYLLNSYVRAGRFNDSFDCLDRMIESNIEPWVMCINVFLTALVRKNMIAEARGLYNNVVSRGVNYDCCTIETMMRACLNDGKADEAERYFWEAKASFIKLDAANYSTAIQAVCRKPNSNVACELLNEMTKMGWLPSVGTFACIIGACVKQGNMVDALKVKDEMVSSGKPMNLIVATSLMKGYYMAGDLDSALNLFNKIVRDGLEPNMVTYSVLIEGCFRGGKMEKASELCTQMKLAGIQPSVYIVNSLIRGFFGVHQWEEAFKHFDEAVECGIANVFTYNNMICWLCKEGKVDEACSGKILFASELYTDMLSNGIVPDEVTYTVLVHGLCNKGQLENAHKVLEEMDKKSMAPNVLIYNTLIAGYFKEGNLQEAFRLHDEMLDRGVVPDDTTYDILLSEEVECFCPSLANQDQKTNDWHIYFQAVLLNLNCPSELSCCHLSDTLLQ</sequence>
<evidence type="ECO:0000313" key="1">
    <source>
        <dbReference type="EMBL" id="KAI7989559.1"/>
    </source>
</evidence>
<proteinExistence type="predicted"/>
<dbReference type="EMBL" id="CM045771">
    <property type="protein sequence ID" value="KAI7989559.1"/>
    <property type="molecule type" value="Genomic_DNA"/>
</dbReference>
<organism evidence="1 2">
    <name type="scientific">Camellia lanceoleosa</name>
    <dbReference type="NCBI Taxonomy" id="1840588"/>
    <lineage>
        <taxon>Eukaryota</taxon>
        <taxon>Viridiplantae</taxon>
        <taxon>Streptophyta</taxon>
        <taxon>Embryophyta</taxon>
        <taxon>Tracheophyta</taxon>
        <taxon>Spermatophyta</taxon>
        <taxon>Magnoliopsida</taxon>
        <taxon>eudicotyledons</taxon>
        <taxon>Gunneridae</taxon>
        <taxon>Pentapetalae</taxon>
        <taxon>asterids</taxon>
        <taxon>Ericales</taxon>
        <taxon>Theaceae</taxon>
        <taxon>Camellia</taxon>
    </lineage>
</organism>
<gene>
    <name evidence="1" type="ORF">LOK49_LG13G02647</name>
</gene>
<comment type="caution">
    <text evidence="1">The sequence shown here is derived from an EMBL/GenBank/DDBJ whole genome shotgun (WGS) entry which is preliminary data.</text>
</comment>
<accession>A0ACC0FLH3</accession>
<keyword evidence="2" id="KW-1185">Reference proteome</keyword>
<reference evidence="1 2" key="1">
    <citation type="journal article" date="2022" name="Plant J.">
        <title>Chromosome-level genome of Camellia lanceoleosa provides a valuable resource for understanding genome evolution and self-incompatibility.</title>
        <authorList>
            <person name="Gong W."/>
            <person name="Xiao S."/>
            <person name="Wang L."/>
            <person name="Liao Z."/>
            <person name="Chang Y."/>
            <person name="Mo W."/>
            <person name="Hu G."/>
            <person name="Li W."/>
            <person name="Zhao G."/>
            <person name="Zhu H."/>
            <person name="Hu X."/>
            <person name="Ji K."/>
            <person name="Xiang X."/>
            <person name="Song Q."/>
            <person name="Yuan D."/>
            <person name="Jin S."/>
            <person name="Zhang L."/>
        </authorList>
    </citation>
    <scope>NUCLEOTIDE SEQUENCE [LARGE SCALE GENOMIC DNA]</scope>
    <source>
        <strain evidence="1">SQ_2022a</strain>
    </source>
</reference>
<dbReference type="Proteomes" id="UP001060215">
    <property type="component" value="Chromosome 14"/>
</dbReference>
<evidence type="ECO:0000313" key="2">
    <source>
        <dbReference type="Proteomes" id="UP001060215"/>
    </source>
</evidence>
<protein>
    <submittedName>
        <fullName evidence="1">Pentatricopeptide repeat-containing protein</fullName>
    </submittedName>
</protein>
<name>A0ACC0FLH3_9ERIC</name>